<dbReference type="EMBL" id="KJ411925">
    <property type="protein sequence ID" value="AIG56532.1"/>
    <property type="molecule type" value="Genomic_DNA"/>
</dbReference>
<name>A0A075TDA0_PROMI</name>
<accession>A0A075TDA0</accession>
<organism evidence="1">
    <name type="scientific">Proteus mirabilis</name>
    <dbReference type="NCBI Taxonomy" id="584"/>
    <lineage>
        <taxon>Bacteria</taxon>
        <taxon>Pseudomonadati</taxon>
        <taxon>Pseudomonadota</taxon>
        <taxon>Gammaproteobacteria</taxon>
        <taxon>Enterobacterales</taxon>
        <taxon>Morganellaceae</taxon>
        <taxon>Proteus</taxon>
    </lineage>
</organism>
<dbReference type="PATRIC" id="fig|584.121.peg.1694"/>
<reference evidence="1" key="1">
    <citation type="journal article" date="2014" name="J. Antimicrob. Chemother.">
        <title>Proteus genomic island 1 (PGI1), a new resistance genomic island from two Proteus mirabilis French clinical isolates.</title>
        <authorList>
            <person name="Siebor E."/>
            <person name="Neuwirth C."/>
        </authorList>
    </citation>
    <scope>NUCLEOTIDE SEQUENCE</scope>
    <source>
        <strain evidence="1">PmCHA</strain>
        <strain evidence="2">PmCHE</strain>
    </source>
</reference>
<gene>
    <name evidence="1" type="primary">P016</name>
    <name evidence="3" type="ORF">I3679_019695</name>
</gene>
<evidence type="ECO:0000313" key="2">
    <source>
        <dbReference type="EMBL" id="AIG56616.1"/>
    </source>
</evidence>
<evidence type="ECO:0000313" key="3">
    <source>
        <dbReference type="EMBL" id="MEY2345214.1"/>
    </source>
</evidence>
<evidence type="ECO:0000313" key="1">
    <source>
        <dbReference type="EMBL" id="AIG56532.1"/>
    </source>
</evidence>
<proteinExistence type="predicted"/>
<dbReference type="EMBL" id="JADQCH020000002">
    <property type="protein sequence ID" value="MEY2345214.1"/>
    <property type="molecule type" value="Genomic_DNA"/>
</dbReference>
<dbReference type="EMBL" id="KJ439039">
    <property type="protein sequence ID" value="AIG56616.1"/>
    <property type="molecule type" value="Genomic_DNA"/>
</dbReference>
<sequence length="84" mass="9549">MSKIEVNGLILPLNDAHVHQRRGVTAARTESGEPLHITVLRCLDGRHTKTYCGLARADNSEDFVKIMEWGDKFEPIVDWFNTVQ</sequence>
<protein>
    <submittedName>
        <fullName evidence="1">p016</fullName>
    </submittedName>
</protein>
<dbReference type="AlphaFoldDB" id="A0A075TDA0"/>
<reference evidence="3" key="2">
    <citation type="submission" date="2021-05" db="EMBL/GenBank/DDBJ databases">
        <title>First report of NDM-5 and VEB-6 producing Proteus mirabilis isolated from blood of a sepsis patient in Kolkata, India.</title>
        <authorList>
            <person name="Halder G."/>
            <person name="Chaudhuri B."/>
            <person name="Dutta S."/>
        </authorList>
    </citation>
    <scope>NUCLEOTIDE SEQUENCE [LARGE SCALE GENOMIC DNA]</scope>
    <source>
        <strain evidence="3">7049</strain>
    </source>
</reference>
<dbReference type="RefSeq" id="WP_000034358.1">
    <property type="nucleotide sequence ID" value="NZ_ABFCQN020000012.1"/>
</dbReference>